<evidence type="ECO:0000313" key="2">
    <source>
        <dbReference type="EMBL" id="GBB90561.1"/>
    </source>
</evidence>
<organism evidence="2 3">
    <name type="scientific">Rhizophagus clarus</name>
    <dbReference type="NCBI Taxonomy" id="94130"/>
    <lineage>
        <taxon>Eukaryota</taxon>
        <taxon>Fungi</taxon>
        <taxon>Fungi incertae sedis</taxon>
        <taxon>Mucoromycota</taxon>
        <taxon>Glomeromycotina</taxon>
        <taxon>Glomeromycetes</taxon>
        <taxon>Glomerales</taxon>
        <taxon>Glomeraceae</taxon>
        <taxon>Rhizophagus</taxon>
    </lineage>
</organism>
<accession>A0A2Z6R0S7</accession>
<gene>
    <name evidence="2" type="ORF">RclHR1_17560003</name>
</gene>
<proteinExistence type="predicted"/>
<dbReference type="Gene3D" id="1.10.510.10">
    <property type="entry name" value="Transferase(Phosphotransferase) domain 1"/>
    <property type="match status" value="1"/>
</dbReference>
<protein>
    <recommendedName>
        <fullName evidence="4">Serine-threonine/tyrosine-protein kinase catalytic domain-containing protein</fullName>
    </recommendedName>
</protein>
<keyword evidence="3" id="KW-1185">Reference proteome</keyword>
<evidence type="ECO:0000313" key="3">
    <source>
        <dbReference type="Proteomes" id="UP000247702"/>
    </source>
</evidence>
<dbReference type="SUPFAM" id="SSF56112">
    <property type="entry name" value="Protein kinase-like (PK-like)"/>
    <property type="match status" value="1"/>
</dbReference>
<dbReference type="Proteomes" id="UP000247702">
    <property type="component" value="Unassembled WGS sequence"/>
</dbReference>
<dbReference type="InterPro" id="IPR011009">
    <property type="entry name" value="Kinase-like_dom_sf"/>
</dbReference>
<name>A0A2Z6R0S7_9GLOM</name>
<sequence length="191" mass="22242">MKIVNGIRPKIIPGTPLEYINLMKQCWDADPSKRPDITTLQEKMSELNLFYQSKSNVELSQLEENNSLKWEAPENYTSNISSLFTSKLYQFDNLPEPRNATEEELEAFYSKSFDFYIPDNVDDFGNSKNLSNVFNELQISSKADVQINYYGEGIIQQQRKNIYIDDDEDEAYNNPNLHSEEQDEMELPDDI</sequence>
<reference evidence="2 3" key="1">
    <citation type="submission" date="2017-11" db="EMBL/GenBank/DDBJ databases">
        <title>The genome of Rhizophagus clarus HR1 reveals common genetic basis of auxotrophy among arbuscular mycorrhizal fungi.</title>
        <authorList>
            <person name="Kobayashi Y."/>
        </authorList>
    </citation>
    <scope>NUCLEOTIDE SEQUENCE [LARGE SCALE GENOMIC DNA]</scope>
    <source>
        <strain evidence="2 3">HR1</strain>
    </source>
</reference>
<dbReference type="AlphaFoldDB" id="A0A2Z6R0S7"/>
<feature type="region of interest" description="Disordered" evidence="1">
    <location>
        <begin position="167"/>
        <end position="191"/>
    </location>
</feature>
<dbReference type="EMBL" id="BEXD01000842">
    <property type="protein sequence ID" value="GBB90561.1"/>
    <property type="molecule type" value="Genomic_DNA"/>
</dbReference>
<evidence type="ECO:0000256" key="1">
    <source>
        <dbReference type="SAM" id="MobiDB-lite"/>
    </source>
</evidence>
<feature type="compositionally biased region" description="Acidic residues" evidence="1">
    <location>
        <begin position="181"/>
        <end position="191"/>
    </location>
</feature>
<evidence type="ECO:0008006" key="4">
    <source>
        <dbReference type="Google" id="ProtNLM"/>
    </source>
</evidence>
<comment type="caution">
    <text evidence="2">The sequence shown here is derived from an EMBL/GenBank/DDBJ whole genome shotgun (WGS) entry which is preliminary data.</text>
</comment>
<dbReference type="STRING" id="94130.A0A2Z6R0S7"/>